<dbReference type="RefSeq" id="WP_098540092.1">
    <property type="nucleotide sequence ID" value="NZ_NUYN01000011.1"/>
</dbReference>
<dbReference type="EMBL" id="NUYN01000011">
    <property type="protein sequence ID" value="PFN27601.1"/>
    <property type="molecule type" value="Genomic_DNA"/>
</dbReference>
<proteinExistence type="predicted"/>
<dbReference type="Proteomes" id="UP000225182">
    <property type="component" value="Unassembled WGS sequence"/>
</dbReference>
<dbReference type="AlphaFoldDB" id="A0A2B1KNE4"/>
<evidence type="ECO:0000313" key="2">
    <source>
        <dbReference type="EMBL" id="PFN27601.1"/>
    </source>
</evidence>
<accession>A0A2B1KNE4</accession>
<sequence length="159" mass="18474">MILILPILLLFLLFIFYKISKMISRTVAVLIDFLFLGGFTAYSLHKIISVKIASGNAVYFWDIIFFIVSCVLYYIVLNYLVINFPRLAACINYIISWIGTFLVYTTICIIFIGNFPQLLNNEFFSKLTNLIIISIIAIITFNIRKTMFANEERNENLHF</sequence>
<organism evidence="2 3">
    <name type="scientific">Bacillus cereus</name>
    <dbReference type="NCBI Taxonomy" id="1396"/>
    <lineage>
        <taxon>Bacteria</taxon>
        <taxon>Bacillati</taxon>
        <taxon>Bacillota</taxon>
        <taxon>Bacilli</taxon>
        <taxon>Bacillales</taxon>
        <taxon>Bacillaceae</taxon>
        <taxon>Bacillus</taxon>
        <taxon>Bacillus cereus group</taxon>
    </lineage>
</organism>
<reference evidence="2 3" key="1">
    <citation type="submission" date="2017-09" db="EMBL/GenBank/DDBJ databases">
        <title>Large-scale bioinformatics analysis of Bacillus genomes uncovers conserved roles of natural products in bacterial physiology.</title>
        <authorList>
            <consortium name="Agbiome Team Llc"/>
            <person name="Bleich R.M."/>
            <person name="Grubbs K.J."/>
            <person name="Santa Maria K.C."/>
            <person name="Allen S.E."/>
            <person name="Farag S."/>
            <person name="Shank E.A."/>
            <person name="Bowers A."/>
        </authorList>
    </citation>
    <scope>NUCLEOTIDE SEQUENCE [LARGE SCALE GENOMIC DNA]</scope>
    <source>
        <strain evidence="2 3">AFS076905</strain>
    </source>
</reference>
<feature type="transmembrane region" description="Helical" evidence="1">
    <location>
        <begin position="127"/>
        <end position="143"/>
    </location>
</feature>
<name>A0A2B1KNE4_BACCE</name>
<feature type="transmembrane region" description="Helical" evidence="1">
    <location>
        <begin position="94"/>
        <end position="115"/>
    </location>
</feature>
<evidence type="ECO:0000313" key="3">
    <source>
        <dbReference type="Proteomes" id="UP000225182"/>
    </source>
</evidence>
<feature type="transmembrane region" description="Helical" evidence="1">
    <location>
        <begin position="28"/>
        <end position="45"/>
    </location>
</feature>
<evidence type="ECO:0000256" key="1">
    <source>
        <dbReference type="SAM" id="Phobius"/>
    </source>
</evidence>
<protein>
    <submittedName>
        <fullName evidence="2">Uncharacterized protein</fullName>
    </submittedName>
</protein>
<feature type="transmembrane region" description="Helical" evidence="1">
    <location>
        <begin position="57"/>
        <end position="82"/>
    </location>
</feature>
<gene>
    <name evidence="2" type="ORF">COJ50_07705</name>
</gene>
<comment type="caution">
    <text evidence="2">The sequence shown here is derived from an EMBL/GenBank/DDBJ whole genome shotgun (WGS) entry which is preliminary data.</text>
</comment>
<keyword evidence="1" id="KW-0472">Membrane</keyword>
<keyword evidence="1" id="KW-1133">Transmembrane helix</keyword>
<keyword evidence="1" id="KW-0812">Transmembrane</keyword>